<dbReference type="FunFam" id="3.90.226.10:FF:000061">
    <property type="entry name" value="Methylglutaconyl-CoA hydratase, mitochondrial"/>
    <property type="match status" value="1"/>
</dbReference>
<feature type="compositionally biased region" description="Polar residues" evidence="4">
    <location>
        <begin position="310"/>
        <end position="319"/>
    </location>
</feature>
<sequence length="741" mass="82585">MPEFISVQEEGYSDSTSPISEPPDITNWFPSYVYESLPLSSSINEIENEVDVVNKANLGGVIDESLPSEPPDLANWFSSYVYESLLLDTSDGLELSVLGESECVKETQPENESPKIEGNDVCPRLLEQELVSSTKVTDFSDSQSVLSEPPDLRNWFSSYEYQSPQLSDIQELGFFSSEKDELIVDECDIEDGISSGIFRKTKSKQETVGLGRLSSADYKENIAADTAKEVSLDNAYSDQEIEKRSSVVLFNASKKEVKQESSFKQEPLLCEPQIEARVNPRVFRYNPKFKSPSTNNTSLHELRPIQIQESISMNSNRQKSPVDQESYDKENVDGHSTETGIVTLKKARFTEARDRCSMAKPNVGVLVKCSSSKEDKEERNKKRRVLEEMTNHQSSRAEEIAGKWRCPQKNKRNIVPPLKQLRLDAWIHKFSRVPGSESEKMSFVKHLRRDSLLQLAGKSYLRRNYMLQTCRTLIIETAPPEFVKLNRLSDSDSGIIEVNLDRPVAKNAINKEMLKSLQNAFESIHQDSSARVVMIRSLVPGVFCAGADLKERRTMSPSEVHTYVNSLRYMFSFIEALSIPTIAAIEGAALGGGLEMALACDLRICGKNAVFGLPETGLAIIPGAGGTQRLSRLVGRSVSKELIFTGRKIDAIEAANKGLVNICVTAGEAHEKAIEMAQQINEKGPLAIKMAKKAIDEGIETNMASGLEVEEMCYQKLLNTQDRLEGLAAFAEKRKPLYTGK</sequence>
<name>A0A8T2EEY7_ARASU</name>
<evidence type="ECO:0000313" key="6">
    <source>
        <dbReference type="Proteomes" id="UP000694251"/>
    </source>
</evidence>
<protein>
    <submittedName>
        <fullName evidence="5">ClpP/crotonase-like domain superfamily</fullName>
    </submittedName>
</protein>
<evidence type="ECO:0000313" key="5">
    <source>
        <dbReference type="EMBL" id="KAG7620764.1"/>
    </source>
</evidence>
<proteinExistence type="inferred from homology"/>
<dbReference type="FunFam" id="1.10.12.10:FF:000001">
    <property type="entry name" value="Probable enoyl-CoA hydratase, mitochondrial"/>
    <property type="match status" value="1"/>
</dbReference>
<evidence type="ECO:0000256" key="4">
    <source>
        <dbReference type="SAM" id="MobiDB-lite"/>
    </source>
</evidence>
<keyword evidence="6" id="KW-1185">Reference proteome</keyword>
<feature type="compositionally biased region" description="Basic and acidic residues" evidence="4">
    <location>
        <begin position="320"/>
        <end position="334"/>
    </location>
</feature>
<dbReference type="AlphaFoldDB" id="A0A8T2EEY7"/>
<dbReference type="PANTHER" id="PTHR11941">
    <property type="entry name" value="ENOYL-COA HYDRATASE-RELATED"/>
    <property type="match status" value="1"/>
</dbReference>
<dbReference type="CDD" id="cd06558">
    <property type="entry name" value="crotonase-like"/>
    <property type="match status" value="1"/>
</dbReference>
<dbReference type="GO" id="GO:0005739">
    <property type="term" value="C:mitochondrion"/>
    <property type="evidence" value="ECO:0007669"/>
    <property type="project" value="TreeGrafter"/>
</dbReference>
<dbReference type="GO" id="GO:0016836">
    <property type="term" value="F:hydro-lyase activity"/>
    <property type="evidence" value="ECO:0007669"/>
    <property type="project" value="UniProtKB-ARBA"/>
</dbReference>
<accession>A0A8T2EEY7</accession>
<evidence type="ECO:0000256" key="2">
    <source>
        <dbReference type="ARBA" id="ARBA00023239"/>
    </source>
</evidence>
<comment type="similarity">
    <text evidence="1 3">Belongs to the enoyl-CoA hydratase/isomerase family.</text>
</comment>
<dbReference type="PANTHER" id="PTHR11941:SF171">
    <property type="entry name" value="SD19268P"/>
    <property type="match status" value="1"/>
</dbReference>
<gene>
    <name evidence="5" type="ORF">ISN44_As04g017370</name>
</gene>
<keyword evidence="2" id="KW-0456">Lyase</keyword>
<dbReference type="GO" id="GO:0006635">
    <property type="term" value="P:fatty acid beta-oxidation"/>
    <property type="evidence" value="ECO:0007669"/>
    <property type="project" value="TreeGrafter"/>
</dbReference>
<evidence type="ECO:0000256" key="3">
    <source>
        <dbReference type="RuleBase" id="RU003707"/>
    </source>
</evidence>
<evidence type="ECO:0000256" key="1">
    <source>
        <dbReference type="ARBA" id="ARBA00005254"/>
    </source>
</evidence>
<dbReference type="InterPro" id="IPR001753">
    <property type="entry name" value="Enoyl-CoA_hydra/iso"/>
</dbReference>
<reference evidence="5 6" key="1">
    <citation type="submission" date="2020-12" db="EMBL/GenBank/DDBJ databases">
        <title>Concerted genomic and epigenomic changes stabilize Arabidopsis allopolyploids.</title>
        <authorList>
            <person name="Chen Z."/>
        </authorList>
    </citation>
    <scope>NUCLEOTIDE SEQUENCE [LARGE SCALE GENOMIC DNA]</scope>
    <source>
        <strain evidence="5">As9502</strain>
        <tissue evidence="5">Leaf</tissue>
    </source>
</reference>
<dbReference type="InterPro" id="IPR018376">
    <property type="entry name" value="Enoyl-CoA_hyd/isom_CS"/>
</dbReference>
<organism evidence="5 6">
    <name type="scientific">Arabidopsis suecica</name>
    <name type="common">Swedish thale-cress</name>
    <name type="synonym">Cardaminopsis suecica</name>
    <dbReference type="NCBI Taxonomy" id="45249"/>
    <lineage>
        <taxon>Eukaryota</taxon>
        <taxon>Viridiplantae</taxon>
        <taxon>Streptophyta</taxon>
        <taxon>Embryophyta</taxon>
        <taxon>Tracheophyta</taxon>
        <taxon>Spermatophyta</taxon>
        <taxon>Magnoliopsida</taxon>
        <taxon>eudicotyledons</taxon>
        <taxon>Gunneridae</taxon>
        <taxon>Pentapetalae</taxon>
        <taxon>rosids</taxon>
        <taxon>malvids</taxon>
        <taxon>Brassicales</taxon>
        <taxon>Brassicaceae</taxon>
        <taxon>Camelineae</taxon>
        <taxon>Arabidopsis</taxon>
    </lineage>
</organism>
<feature type="region of interest" description="Disordered" evidence="4">
    <location>
        <begin position="1"/>
        <end position="21"/>
    </location>
</feature>
<dbReference type="Pfam" id="PF00378">
    <property type="entry name" value="ECH_1"/>
    <property type="match status" value="1"/>
</dbReference>
<dbReference type="Proteomes" id="UP000694251">
    <property type="component" value="Chromosome 4"/>
</dbReference>
<comment type="caution">
    <text evidence="5">The sequence shown here is derived from an EMBL/GenBank/DDBJ whole genome shotgun (WGS) entry which is preliminary data.</text>
</comment>
<dbReference type="OrthoDB" id="2139957at2759"/>
<dbReference type="PROSITE" id="PS00166">
    <property type="entry name" value="ENOYL_COA_HYDRATASE"/>
    <property type="match status" value="1"/>
</dbReference>
<feature type="region of interest" description="Disordered" evidence="4">
    <location>
        <begin position="310"/>
        <end position="334"/>
    </location>
</feature>
<dbReference type="EMBL" id="JAEFBJ010000004">
    <property type="protein sequence ID" value="KAG7620764.1"/>
    <property type="molecule type" value="Genomic_DNA"/>
</dbReference>